<evidence type="ECO:0000259" key="3">
    <source>
        <dbReference type="PROSITE" id="PS50240"/>
    </source>
</evidence>
<keyword evidence="1" id="KW-1015">Disulfide bond</keyword>
<keyword evidence="2" id="KW-0732">Signal</keyword>
<comment type="caution">
    <text evidence="4">The sequence shown here is derived from an EMBL/GenBank/DDBJ whole genome shotgun (WGS) entry which is preliminary data.</text>
</comment>
<dbReference type="Gene3D" id="2.40.10.10">
    <property type="entry name" value="Trypsin-like serine proteases"/>
    <property type="match status" value="1"/>
</dbReference>
<feature type="domain" description="Peptidase S1" evidence="3">
    <location>
        <begin position="32"/>
        <end position="266"/>
    </location>
</feature>
<feature type="signal peptide" evidence="2">
    <location>
        <begin position="1"/>
        <end position="24"/>
    </location>
</feature>
<dbReference type="Proteomes" id="UP000494165">
    <property type="component" value="Unassembled WGS sequence"/>
</dbReference>
<dbReference type="PANTHER" id="PTHR24252">
    <property type="entry name" value="ACROSIN-RELATED"/>
    <property type="match status" value="1"/>
</dbReference>
<organism evidence="4 5">
    <name type="scientific">Cloeon dipterum</name>
    <dbReference type="NCBI Taxonomy" id="197152"/>
    <lineage>
        <taxon>Eukaryota</taxon>
        <taxon>Metazoa</taxon>
        <taxon>Ecdysozoa</taxon>
        <taxon>Arthropoda</taxon>
        <taxon>Hexapoda</taxon>
        <taxon>Insecta</taxon>
        <taxon>Pterygota</taxon>
        <taxon>Palaeoptera</taxon>
        <taxon>Ephemeroptera</taxon>
        <taxon>Pisciforma</taxon>
        <taxon>Baetidae</taxon>
        <taxon>Cloeon</taxon>
    </lineage>
</organism>
<dbReference type="InterPro" id="IPR043504">
    <property type="entry name" value="Peptidase_S1_PA_chymotrypsin"/>
</dbReference>
<name>A0A8S1E5J4_9INSE</name>
<evidence type="ECO:0000313" key="4">
    <source>
        <dbReference type="EMBL" id="CAB3387809.1"/>
    </source>
</evidence>
<reference evidence="4 5" key="1">
    <citation type="submission" date="2020-04" db="EMBL/GenBank/DDBJ databases">
        <authorList>
            <person name="Alioto T."/>
            <person name="Alioto T."/>
            <person name="Gomez Garrido J."/>
        </authorList>
    </citation>
    <scope>NUCLEOTIDE SEQUENCE [LARGE SCALE GENOMIC DNA]</scope>
</reference>
<dbReference type="InterPro" id="IPR001314">
    <property type="entry name" value="Peptidase_S1A"/>
</dbReference>
<dbReference type="PRINTS" id="PR00722">
    <property type="entry name" value="CHYMOTRYPSIN"/>
</dbReference>
<sequence>MVRSYSAAPLSVFFLAFFALQASSLFIKNDRIIGGQTAAEGQFPYQAGIFIDVTRYCGGVLISPNYVLTAAHCIHNAESFEIHLGALERNNLNEVGLVVDFTTDKFVHENFDLKGNKFDIALIKLTSTVNQPNIKPIELPSLSEANVTLSGLVGRLSGWGTYDDVVPIPSNYLKYVDVPIISNVECEDTYGADLITECSICAGTMFGTVGFCSGDTGGPMAIENDALEWKLIGIASLGYPLACENKAPQIYTRTACYLQWISDNSDVTLIN</sequence>
<evidence type="ECO:0000256" key="2">
    <source>
        <dbReference type="SAM" id="SignalP"/>
    </source>
</evidence>
<dbReference type="CDD" id="cd00190">
    <property type="entry name" value="Tryp_SPc"/>
    <property type="match status" value="1"/>
</dbReference>
<dbReference type="EMBL" id="CADEPI010000628">
    <property type="protein sequence ID" value="CAB3387809.1"/>
    <property type="molecule type" value="Genomic_DNA"/>
</dbReference>
<dbReference type="InterPro" id="IPR018114">
    <property type="entry name" value="TRYPSIN_HIS"/>
</dbReference>
<dbReference type="PANTHER" id="PTHR24252:SF7">
    <property type="entry name" value="HYALIN"/>
    <property type="match status" value="1"/>
</dbReference>
<evidence type="ECO:0000256" key="1">
    <source>
        <dbReference type="ARBA" id="ARBA00023157"/>
    </source>
</evidence>
<dbReference type="PROSITE" id="PS50240">
    <property type="entry name" value="TRYPSIN_DOM"/>
    <property type="match status" value="1"/>
</dbReference>
<dbReference type="AlphaFoldDB" id="A0A8S1E5J4"/>
<evidence type="ECO:0000313" key="5">
    <source>
        <dbReference type="Proteomes" id="UP000494165"/>
    </source>
</evidence>
<accession>A0A8S1E5J4</accession>
<dbReference type="InterPro" id="IPR009003">
    <property type="entry name" value="Peptidase_S1_PA"/>
</dbReference>
<gene>
    <name evidence="4" type="ORF">CLODIP_2_CD09330</name>
</gene>
<dbReference type="SUPFAM" id="SSF50494">
    <property type="entry name" value="Trypsin-like serine proteases"/>
    <property type="match status" value="1"/>
</dbReference>
<dbReference type="Pfam" id="PF00089">
    <property type="entry name" value="Trypsin"/>
    <property type="match status" value="1"/>
</dbReference>
<dbReference type="PROSITE" id="PS00134">
    <property type="entry name" value="TRYPSIN_HIS"/>
    <property type="match status" value="1"/>
</dbReference>
<keyword evidence="5" id="KW-1185">Reference proteome</keyword>
<dbReference type="GO" id="GO:0004252">
    <property type="term" value="F:serine-type endopeptidase activity"/>
    <property type="evidence" value="ECO:0007669"/>
    <property type="project" value="InterPro"/>
</dbReference>
<dbReference type="GO" id="GO:0006508">
    <property type="term" value="P:proteolysis"/>
    <property type="evidence" value="ECO:0007669"/>
    <property type="project" value="InterPro"/>
</dbReference>
<feature type="chain" id="PRO_5035873773" description="Peptidase S1 domain-containing protein" evidence="2">
    <location>
        <begin position="25"/>
        <end position="271"/>
    </location>
</feature>
<dbReference type="OrthoDB" id="5565075at2759"/>
<dbReference type="InterPro" id="IPR001254">
    <property type="entry name" value="Trypsin_dom"/>
</dbReference>
<dbReference type="FunFam" id="2.40.10.10:FF:000068">
    <property type="entry name" value="transmembrane protease serine 2"/>
    <property type="match status" value="1"/>
</dbReference>
<dbReference type="SMART" id="SM00020">
    <property type="entry name" value="Tryp_SPc"/>
    <property type="match status" value="1"/>
</dbReference>
<proteinExistence type="predicted"/>
<protein>
    <recommendedName>
        <fullName evidence="3">Peptidase S1 domain-containing protein</fullName>
    </recommendedName>
</protein>